<dbReference type="InterPro" id="IPR052516">
    <property type="entry name" value="N-heterocyclic_Hydroxylase"/>
</dbReference>
<sequence length="740" mass="78953">MNTPTLSRRHFLQGAGALLVGFNFAGGPLALAARTVEPRAAIDKPLGTGQVDAWLAVTDDGRVIVYNGKVELGTGVETALRQIVADALAVHFDTTEIVQGDTALTPDQGYTAGSKTIQQGGARLRAAAATARGLLLAKAADRLDVASSRLVAADGEIRVDGDKSRVLRYADLIDEAGFDAPVDSGAEAPAARRFVGRSVPRVDIPDKVAGRFDYLQDLRLPDMWHARVVRPPTTGTVRTPAVASIDRDSVGKNVEIVQRGAFVAVAAATEWAAMQAADDLSVQWADLKPMPDADTPFAAFDAAAGTGRVSAEAGDVEAALGDGDDVLSAEYDWPFQIHDSIGPSCALADVREDSATIWSATQGVYPLRSALADLLDRDERAVRVIYVEGSGCYGHNGADDVAADAALVSQAIGRPVRLQWSRADEHGWAPKGPAMRMRLRARVQDGRVAAWAFENLTPSHLTRPGGGAGARNVLAGNLVHGTHASDRYVGGDRNAPVDYRFDAYRVSTRWVDVADALLRCSALRTLGAIQNSFANESFIDELAAAAERDPVAFRLDHLDDPRARAVIETVADRAGWQARVSPQRREDSAPTPRTGRGMAFARYENEFAYVAAVAEVEVSDSDGIRVRRVVVAHDCGLIVNPDGLENQIEGNVMQAVGRTLKEAVTWDRTGVTSLDWAAYPILTFPEMPEVEIALIDRPDQPATGAGEPASVPIPAAIANAVFDATGQRLRAVPLRWHGSA</sequence>
<dbReference type="InterPro" id="IPR008274">
    <property type="entry name" value="AldOxase/xan_DH_MoCoBD1"/>
</dbReference>
<organism evidence="2 3">
    <name type="scientific">Salinisphaera orenii MK-B5</name>
    <dbReference type="NCBI Taxonomy" id="856730"/>
    <lineage>
        <taxon>Bacteria</taxon>
        <taxon>Pseudomonadati</taxon>
        <taxon>Pseudomonadota</taxon>
        <taxon>Gammaproteobacteria</taxon>
        <taxon>Salinisphaerales</taxon>
        <taxon>Salinisphaeraceae</taxon>
        <taxon>Salinisphaera</taxon>
    </lineage>
</organism>
<dbReference type="InterPro" id="IPR012368">
    <property type="entry name" value="OxRdtase_Mopterin-bd_su_IorB"/>
</dbReference>
<dbReference type="EMBL" id="AYKH01000012">
    <property type="protein sequence ID" value="ROO27602.1"/>
    <property type="molecule type" value="Genomic_DNA"/>
</dbReference>
<dbReference type="SUPFAM" id="SSF56003">
    <property type="entry name" value="Molybdenum cofactor-binding domain"/>
    <property type="match status" value="2"/>
</dbReference>
<accession>A0A423PPX5</accession>
<dbReference type="AlphaFoldDB" id="A0A423PPX5"/>
<dbReference type="GO" id="GO:0016491">
    <property type="term" value="F:oxidoreductase activity"/>
    <property type="evidence" value="ECO:0007669"/>
    <property type="project" value="InterPro"/>
</dbReference>
<dbReference type="PANTHER" id="PTHR47495:SF1">
    <property type="entry name" value="BLL3820 PROTEIN"/>
    <property type="match status" value="1"/>
</dbReference>
<gene>
    <name evidence="2" type="ORF">SAOR_07010</name>
</gene>
<dbReference type="Pfam" id="PF02738">
    <property type="entry name" value="MoCoBD_1"/>
    <property type="match status" value="1"/>
</dbReference>
<reference evidence="2 3" key="1">
    <citation type="submission" date="2013-10" db="EMBL/GenBank/DDBJ databases">
        <title>Salinisphaera orenii MK-B5 Genome Sequencing.</title>
        <authorList>
            <person name="Lai Q."/>
            <person name="Li C."/>
            <person name="Shao Z."/>
        </authorList>
    </citation>
    <scope>NUCLEOTIDE SEQUENCE [LARGE SCALE GENOMIC DNA]</scope>
    <source>
        <strain evidence="2 3">MK-B5</strain>
    </source>
</reference>
<name>A0A423PPX5_9GAMM</name>
<evidence type="ECO:0000313" key="3">
    <source>
        <dbReference type="Proteomes" id="UP000283993"/>
    </source>
</evidence>
<evidence type="ECO:0000313" key="2">
    <source>
        <dbReference type="EMBL" id="ROO27602.1"/>
    </source>
</evidence>
<dbReference type="SMART" id="SM01008">
    <property type="entry name" value="Ald_Xan_dh_C"/>
    <property type="match status" value="1"/>
</dbReference>
<dbReference type="InterPro" id="IPR000674">
    <property type="entry name" value="Ald_Oxase/Xan_DH_a/b"/>
</dbReference>
<dbReference type="PANTHER" id="PTHR47495">
    <property type="entry name" value="ALDEHYDE DEHYDROGENASE"/>
    <property type="match status" value="1"/>
</dbReference>
<dbReference type="PROSITE" id="PS51318">
    <property type="entry name" value="TAT"/>
    <property type="match status" value="1"/>
</dbReference>
<dbReference type="Proteomes" id="UP000283993">
    <property type="component" value="Unassembled WGS sequence"/>
</dbReference>
<dbReference type="PIRSF" id="PIRSF036389">
    <property type="entry name" value="IOR_B"/>
    <property type="match status" value="1"/>
</dbReference>
<comment type="caution">
    <text evidence="2">The sequence shown here is derived from an EMBL/GenBank/DDBJ whole genome shotgun (WGS) entry which is preliminary data.</text>
</comment>
<dbReference type="Gene3D" id="3.30.365.10">
    <property type="entry name" value="Aldehyde oxidase/xanthine dehydrogenase, molybdopterin binding domain"/>
    <property type="match status" value="4"/>
</dbReference>
<dbReference type="Gene3D" id="3.90.1170.50">
    <property type="entry name" value="Aldehyde oxidase/xanthine dehydrogenase, a/b hammerhead"/>
    <property type="match status" value="1"/>
</dbReference>
<dbReference type="InterPro" id="IPR006311">
    <property type="entry name" value="TAT_signal"/>
</dbReference>
<dbReference type="RefSeq" id="WP_123630795.1">
    <property type="nucleotide sequence ID" value="NZ_AYKH01000012.1"/>
</dbReference>
<dbReference type="Pfam" id="PF20256">
    <property type="entry name" value="MoCoBD_2"/>
    <property type="match status" value="2"/>
</dbReference>
<protein>
    <submittedName>
        <fullName evidence="2">Isoquinoline 1-oxidoreductase subunit beta</fullName>
    </submittedName>
</protein>
<feature type="domain" description="Aldehyde oxidase/xanthine dehydrogenase a/b hammerhead" evidence="1">
    <location>
        <begin position="209"/>
        <end position="288"/>
    </location>
</feature>
<dbReference type="InterPro" id="IPR046867">
    <property type="entry name" value="AldOxase/xan_DH_MoCoBD2"/>
</dbReference>
<dbReference type="InterPro" id="IPR037165">
    <property type="entry name" value="AldOxase/xan_DH_Mopterin-bd_sf"/>
</dbReference>
<keyword evidence="3" id="KW-1185">Reference proteome</keyword>
<evidence type="ECO:0000259" key="1">
    <source>
        <dbReference type="SMART" id="SM01008"/>
    </source>
</evidence>
<proteinExistence type="predicted"/>